<dbReference type="Gene3D" id="3.30.70.1120">
    <property type="entry name" value="TT1725-like"/>
    <property type="match status" value="1"/>
</dbReference>
<dbReference type="PANTHER" id="PTHR36441:SF1">
    <property type="entry name" value="DUF503 DOMAIN-CONTAINING PROTEIN"/>
    <property type="match status" value="1"/>
</dbReference>
<dbReference type="InterPro" id="IPR036746">
    <property type="entry name" value="TT1725-like_sf"/>
</dbReference>
<keyword evidence="2" id="KW-1185">Reference proteome</keyword>
<dbReference type="RefSeq" id="WP_186860548.1">
    <property type="nucleotide sequence ID" value="NZ_JACOOO010000033.1"/>
</dbReference>
<evidence type="ECO:0000313" key="1">
    <source>
        <dbReference type="EMBL" id="MBC5630080.1"/>
    </source>
</evidence>
<comment type="caution">
    <text evidence="1">The sequence shown here is derived from an EMBL/GenBank/DDBJ whole genome shotgun (WGS) entry which is preliminary data.</text>
</comment>
<evidence type="ECO:0000313" key="2">
    <source>
        <dbReference type="Proteomes" id="UP000596929"/>
    </source>
</evidence>
<reference evidence="1 2" key="1">
    <citation type="submission" date="2020-08" db="EMBL/GenBank/DDBJ databases">
        <title>Genome public.</title>
        <authorList>
            <person name="Liu C."/>
            <person name="Sun Q."/>
        </authorList>
    </citation>
    <scope>NUCLEOTIDE SEQUENCE [LARGE SCALE GENOMIC DNA]</scope>
    <source>
        <strain evidence="1 2">NSJ-6</strain>
    </source>
</reference>
<proteinExistence type="predicted"/>
<dbReference type="Proteomes" id="UP000596929">
    <property type="component" value="Unassembled WGS sequence"/>
</dbReference>
<gene>
    <name evidence="1" type="ORF">H8S20_14510</name>
</gene>
<protein>
    <submittedName>
        <fullName evidence="1">DUF503 domain-containing protein</fullName>
    </submittedName>
</protein>
<dbReference type="EMBL" id="JACOOO010000033">
    <property type="protein sequence ID" value="MBC5630080.1"/>
    <property type="molecule type" value="Genomic_DNA"/>
</dbReference>
<name>A0ABR7DG32_9CLOT</name>
<accession>A0ABR7DG32</accession>
<dbReference type="Pfam" id="PF04456">
    <property type="entry name" value="DUF503"/>
    <property type="match status" value="1"/>
</dbReference>
<organism evidence="1 2">
    <name type="scientific">Clostridium hominis</name>
    <dbReference type="NCBI Taxonomy" id="2763036"/>
    <lineage>
        <taxon>Bacteria</taxon>
        <taxon>Bacillati</taxon>
        <taxon>Bacillota</taxon>
        <taxon>Clostridia</taxon>
        <taxon>Eubacteriales</taxon>
        <taxon>Clostridiaceae</taxon>
        <taxon>Clostridium</taxon>
    </lineage>
</organism>
<dbReference type="PANTHER" id="PTHR36441">
    <property type="entry name" value="HYPOTHETICAL CYTOSOLIC PROTEIN"/>
    <property type="match status" value="1"/>
</dbReference>
<dbReference type="SUPFAM" id="SSF103007">
    <property type="entry name" value="Hypothetical protein TT1725"/>
    <property type="match status" value="1"/>
</dbReference>
<dbReference type="InterPro" id="IPR007546">
    <property type="entry name" value="DUF503"/>
</dbReference>
<sequence>MKVLVLKIKLRASWVHSLKEKRMILLSISKRLRNKYNVSVGEIGEQDTHKIIEIGISQVASSKDVLHASKEDIITFIEENCEAEIIDIEEEIIEF</sequence>